<keyword evidence="11" id="KW-0862">Zinc</keyword>
<dbReference type="AlphaFoldDB" id="A0AAU9CTK3"/>
<dbReference type="NCBIfam" id="NF000768">
    <property type="entry name" value="PRK00051.1"/>
    <property type="match status" value="1"/>
</dbReference>
<accession>A0AAU9CTK3</accession>
<comment type="cofactor">
    <cofactor evidence="11">
        <name>Mg(2+)</name>
        <dbReference type="ChEBI" id="CHEBI:18420"/>
    </cofactor>
    <text evidence="11">Binds 1 Mg(2+) ion per subunit.</text>
</comment>
<feature type="domain" description="Phosphoribosyl-AMP cyclohydrolase" evidence="12">
    <location>
        <begin position="30"/>
        <end position="104"/>
    </location>
</feature>
<evidence type="ECO:0000256" key="6">
    <source>
        <dbReference type="ARBA" id="ARBA00008299"/>
    </source>
</evidence>
<keyword evidence="14" id="KW-1185">Reference proteome</keyword>
<keyword evidence="10 11" id="KW-0368">Histidine biosynthesis</keyword>
<evidence type="ECO:0000256" key="3">
    <source>
        <dbReference type="ARBA" id="ARBA00005169"/>
    </source>
</evidence>
<dbReference type="EC" id="3.5.4.19" evidence="11"/>
<dbReference type="InterPro" id="IPR026660">
    <property type="entry name" value="PRA-CH"/>
</dbReference>
<dbReference type="Proteomes" id="UP001321450">
    <property type="component" value="Chromosome"/>
</dbReference>
<protein>
    <recommendedName>
        <fullName evidence="11">Phosphoribosyl-AMP cyclohydrolase</fullName>
        <shortName evidence="11">PRA-CH</shortName>
        <ecNumber evidence="11">3.5.4.19</ecNumber>
    </recommendedName>
</protein>
<evidence type="ECO:0000256" key="2">
    <source>
        <dbReference type="ARBA" id="ARBA00001460"/>
    </source>
</evidence>
<evidence type="ECO:0000256" key="5">
    <source>
        <dbReference type="ARBA" id="ARBA00007731"/>
    </source>
</evidence>
<feature type="binding site" evidence="11">
    <location>
        <position position="95"/>
    </location>
    <ligand>
        <name>Zn(2+)</name>
        <dbReference type="ChEBI" id="CHEBI:29105"/>
        <note>ligand shared between dimeric partners</note>
    </ligand>
</feature>
<organism evidence="13 14">
    <name type="scientific">Methylomarinovum tepidoasis</name>
    <dbReference type="NCBI Taxonomy" id="2840183"/>
    <lineage>
        <taxon>Bacteria</taxon>
        <taxon>Pseudomonadati</taxon>
        <taxon>Pseudomonadota</taxon>
        <taxon>Gammaproteobacteria</taxon>
        <taxon>Methylococcales</taxon>
        <taxon>Methylothermaceae</taxon>
        <taxon>Methylomarinovum</taxon>
    </lineage>
</organism>
<dbReference type="GO" id="GO:0008270">
    <property type="term" value="F:zinc ion binding"/>
    <property type="evidence" value="ECO:0007669"/>
    <property type="project" value="UniProtKB-UniRule"/>
</dbReference>
<dbReference type="SUPFAM" id="SSF141734">
    <property type="entry name" value="HisI-like"/>
    <property type="match status" value="1"/>
</dbReference>
<evidence type="ECO:0000313" key="13">
    <source>
        <dbReference type="EMBL" id="BCX89748.1"/>
    </source>
</evidence>
<comment type="function">
    <text evidence="11">Catalyzes the hydrolysis of the adenine ring of phosphoribosyl-AMP.</text>
</comment>
<feature type="binding site" evidence="11">
    <location>
        <position position="79"/>
    </location>
    <ligand>
        <name>Mg(2+)</name>
        <dbReference type="ChEBI" id="CHEBI:18420"/>
    </ligand>
</feature>
<evidence type="ECO:0000256" key="1">
    <source>
        <dbReference type="ARBA" id="ARBA00000024"/>
    </source>
</evidence>
<comment type="similarity">
    <text evidence="5">In the C-terminal section; belongs to the PRA-PH family.</text>
</comment>
<proteinExistence type="inferred from homology"/>
<dbReference type="PANTHER" id="PTHR42945">
    <property type="entry name" value="HISTIDINE BIOSYNTHESIS BIFUNCTIONAL PROTEIN"/>
    <property type="match status" value="1"/>
</dbReference>
<keyword evidence="8 11" id="KW-0028">Amino-acid biosynthesis</keyword>
<dbReference type="GO" id="GO:0004635">
    <property type="term" value="F:phosphoribosyl-AMP cyclohydrolase activity"/>
    <property type="evidence" value="ECO:0007669"/>
    <property type="project" value="UniProtKB-UniRule"/>
</dbReference>
<dbReference type="EMBL" id="AP024718">
    <property type="protein sequence ID" value="BCX89748.1"/>
    <property type="molecule type" value="Genomic_DNA"/>
</dbReference>
<comment type="subcellular location">
    <subcellularLocation>
        <location evidence="11">Cytoplasm</location>
    </subcellularLocation>
</comment>
<gene>
    <name evidence="11" type="primary">hisI</name>
    <name evidence="13" type="ORF">MIN45_P2121</name>
</gene>
<dbReference type="GO" id="GO:0000105">
    <property type="term" value="P:L-histidine biosynthetic process"/>
    <property type="evidence" value="ECO:0007669"/>
    <property type="project" value="UniProtKB-UniRule"/>
</dbReference>
<comment type="similarity">
    <text evidence="11">Belongs to the PRA-CH family.</text>
</comment>
<keyword evidence="7 11" id="KW-0963">Cytoplasm</keyword>
<dbReference type="HAMAP" id="MF_01021">
    <property type="entry name" value="HisI"/>
    <property type="match status" value="1"/>
</dbReference>
<evidence type="ECO:0000256" key="11">
    <source>
        <dbReference type="HAMAP-Rule" id="MF_01021"/>
    </source>
</evidence>
<reference evidence="14" key="1">
    <citation type="journal article" date="2024" name="Int. J. Syst. Evol. Microbiol.">
        <title>Methylomarinovum tepidoasis sp. nov., a moderately thermophilic methanotroph of the family Methylothermaceae isolated from a deep-sea hydrothermal field.</title>
        <authorList>
            <person name="Hirayama H."/>
            <person name="Takaki Y."/>
            <person name="Abe M."/>
            <person name="Miyazaki M."/>
            <person name="Uematsu K."/>
            <person name="Matsui Y."/>
            <person name="Takai K."/>
        </authorList>
    </citation>
    <scope>NUCLEOTIDE SEQUENCE [LARGE SCALE GENOMIC DNA]</scope>
    <source>
        <strain evidence="14">IN45</strain>
    </source>
</reference>
<name>A0AAU9CTK3_9GAMM</name>
<evidence type="ECO:0000256" key="7">
    <source>
        <dbReference type="ARBA" id="ARBA00022490"/>
    </source>
</evidence>
<evidence type="ECO:0000256" key="8">
    <source>
        <dbReference type="ARBA" id="ARBA00022605"/>
    </source>
</evidence>
<comment type="pathway">
    <text evidence="4">Amino-acid biosynthesis; L-histidine biosynthesis; L-histidine from 5-phospho-alpha-D-ribose 1-diphosphate: step 2/9.</text>
</comment>
<dbReference type="PANTHER" id="PTHR42945:SF1">
    <property type="entry name" value="HISTIDINE BIOSYNTHESIS BIFUNCTIONAL PROTEIN HIS7"/>
    <property type="match status" value="1"/>
</dbReference>
<feature type="binding site" evidence="11">
    <location>
        <position position="102"/>
    </location>
    <ligand>
        <name>Zn(2+)</name>
        <dbReference type="ChEBI" id="CHEBI:29105"/>
        <note>ligand shared between dimeric partners</note>
    </ligand>
</feature>
<dbReference type="Gene3D" id="4.10.80.70">
    <property type="match status" value="1"/>
</dbReference>
<keyword evidence="11" id="KW-0460">Magnesium</keyword>
<evidence type="ECO:0000256" key="4">
    <source>
        <dbReference type="ARBA" id="ARBA00005204"/>
    </source>
</evidence>
<comment type="catalytic activity">
    <reaction evidence="1 11">
        <text>1-(5-phospho-beta-D-ribosyl)-5'-AMP + H2O = 1-(5-phospho-beta-D-ribosyl)-5-[(5-phospho-beta-D-ribosylamino)methylideneamino]imidazole-4-carboxamide</text>
        <dbReference type="Rhea" id="RHEA:20049"/>
        <dbReference type="ChEBI" id="CHEBI:15377"/>
        <dbReference type="ChEBI" id="CHEBI:58435"/>
        <dbReference type="ChEBI" id="CHEBI:59457"/>
        <dbReference type="EC" id="3.5.4.19"/>
    </reaction>
</comment>
<comment type="similarity">
    <text evidence="6">In the N-terminal section; belongs to the PRA-CH family.</text>
</comment>
<keyword evidence="11" id="KW-0479">Metal-binding</keyword>
<dbReference type="Pfam" id="PF01502">
    <property type="entry name" value="PRA-CH"/>
    <property type="match status" value="1"/>
</dbReference>
<dbReference type="InterPro" id="IPR038019">
    <property type="entry name" value="PRib_AMP_CycHydrolase_sf"/>
</dbReference>
<dbReference type="KEGG" id="meiy:MIN45_P2121"/>
<feature type="binding site" evidence="11">
    <location>
        <position position="78"/>
    </location>
    <ligand>
        <name>Zn(2+)</name>
        <dbReference type="ChEBI" id="CHEBI:29105"/>
        <note>ligand shared between dimeric partners</note>
    </ligand>
</feature>
<comment type="pathway">
    <text evidence="3 11">Amino-acid biosynthesis; L-histidine biosynthesis; L-histidine from 5-phospho-alpha-D-ribose 1-diphosphate: step 3/9.</text>
</comment>
<comment type="subunit">
    <text evidence="11">Homodimer.</text>
</comment>
<evidence type="ECO:0000259" key="12">
    <source>
        <dbReference type="Pfam" id="PF01502"/>
    </source>
</evidence>
<feature type="binding site" evidence="11">
    <location>
        <position position="81"/>
    </location>
    <ligand>
        <name>Mg(2+)</name>
        <dbReference type="ChEBI" id="CHEBI:18420"/>
    </ligand>
</feature>
<dbReference type="RefSeq" id="WP_286292253.1">
    <property type="nucleotide sequence ID" value="NZ_AP024718.1"/>
</dbReference>
<evidence type="ECO:0000256" key="10">
    <source>
        <dbReference type="ARBA" id="ARBA00023102"/>
    </source>
</evidence>
<sequence>MNAWLDQVKWNADGLVPAIAQDAASGEVLMLAWMNREALAATAAEGVAVYWSRSRNRLWRKGETSGHVQKVRELRLDCDGDAILLKVEQMGGIACHTGRRSCFYRRLEDGGWVTAAPVIKAPEDIYGR</sequence>
<dbReference type="GO" id="GO:0000287">
    <property type="term" value="F:magnesium ion binding"/>
    <property type="evidence" value="ECO:0007669"/>
    <property type="project" value="UniProtKB-UniRule"/>
</dbReference>
<dbReference type="FunFam" id="3.10.20.810:FF:000001">
    <property type="entry name" value="Histidine biosynthesis bifunctional protein HisIE"/>
    <property type="match status" value="1"/>
</dbReference>
<comment type="cofactor">
    <cofactor evidence="11">
        <name>Zn(2+)</name>
        <dbReference type="ChEBI" id="CHEBI:29105"/>
    </cofactor>
    <text evidence="11">Binds 1 zinc ion per subunit.</text>
</comment>
<feature type="binding site" evidence="11">
    <location>
        <position position="77"/>
    </location>
    <ligand>
        <name>Mg(2+)</name>
        <dbReference type="ChEBI" id="CHEBI:18420"/>
    </ligand>
</feature>
<evidence type="ECO:0000256" key="9">
    <source>
        <dbReference type="ARBA" id="ARBA00022801"/>
    </source>
</evidence>
<dbReference type="GO" id="GO:0005737">
    <property type="term" value="C:cytoplasm"/>
    <property type="evidence" value="ECO:0007669"/>
    <property type="project" value="UniProtKB-SubCell"/>
</dbReference>
<keyword evidence="9 11" id="KW-0378">Hydrolase</keyword>
<dbReference type="InterPro" id="IPR002496">
    <property type="entry name" value="PRib_AMP_CycHydrolase_dom"/>
</dbReference>
<dbReference type="GO" id="GO:0004636">
    <property type="term" value="F:phosphoribosyl-ATP diphosphatase activity"/>
    <property type="evidence" value="ECO:0007669"/>
    <property type="project" value="UniProtKB-EC"/>
</dbReference>
<evidence type="ECO:0000313" key="14">
    <source>
        <dbReference type="Proteomes" id="UP001321450"/>
    </source>
</evidence>
<comment type="catalytic activity">
    <reaction evidence="2">
        <text>1-(5-phospho-beta-D-ribosyl)-ATP + H2O = 1-(5-phospho-beta-D-ribosyl)-5'-AMP + diphosphate + H(+)</text>
        <dbReference type="Rhea" id="RHEA:22828"/>
        <dbReference type="ChEBI" id="CHEBI:15377"/>
        <dbReference type="ChEBI" id="CHEBI:15378"/>
        <dbReference type="ChEBI" id="CHEBI:33019"/>
        <dbReference type="ChEBI" id="CHEBI:59457"/>
        <dbReference type="ChEBI" id="CHEBI:73183"/>
        <dbReference type="EC" id="3.6.1.31"/>
    </reaction>
</comment>
<dbReference type="Gene3D" id="3.10.20.810">
    <property type="entry name" value="Phosphoribosyl-AMP cyclohydrolase"/>
    <property type="match status" value="1"/>
</dbReference>